<name>A0A0S3RRL7_PHAAN</name>
<dbReference type="EMBL" id="AP015037">
    <property type="protein sequence ID" value="BAT83244.1"/>
    <property type="molecule type" value="Genomic_DNA"/>
</dbReference>
<feature type="domain" description="Integrase zinc-binding" evidence="1">
    <location>
        <begin position="2"/>
        <end position="52"/>
    </location>
</feature>
<feature type="non-terminal residue" evidence="2">
    <location>
        <position position="82"/>
    </location>
</feature>
<dbReference type="PANTHER" id="PTHR47266">
    <property type="entry name" value="ENDONUCLEASE-RELATED"/>
    <property type="match status" value="1"/>
</dbReference>
<gene>
    <name evidence="2" type="primary">Vigan.04G036200</name>
    <name evidence="2" type="ORF">VIGAN_04036200</name>
</gene>
<sequence>MILEEGHHSRLSIHPGMTKMYQDLRKSFWWPGMKSDVARFVTSCLTCQRAKAEHQRPGGLLQQLEIPEWKWDGIAMDFVTHL</sequence>
<accession>A0A0S3RRL7</accession>
<proteinExistence type="predicted"/>
<dbReference type="FunFam" id="1.10.340.70:FF:000001">
    <property type="entry name" value="Retrovirus-related Pol polyprotein from transposon gypsy-like Protein"/>
    <property type="match status" value="1"/>
</dbReference>
<protein>
    <recommendedName>
        <fullName evidence="1">Integrase zinc-binding domain-containing protein</fullName>
    </recommendedName>
</protein>
<dbReference type="InterPro" id="IPR041588">
    <property type="entry name" value="Integrase_H2C2"/>
</dbReference>
<dbReference type="InterPro" id="IPR052160">
    <property type="entry name" value="Gypsy_RT_Integrase-like"/>
</dbReference>
<reference evidence="2 3" key="1">
    <citation type="journal article" date="2015" name="Sci. Rep.">
        <title>The power of single molecule real-time sequencing technology in the de novo assembly of a eukaryotic genome.</title>
        <authorList>
            <person name="Sakai H."/>
            <person name="Naito K."/>
            <person name="Ogiso-Tanaka E."/>
            <person name="Takahashi Y."/>
            <person name="Iseki K."/>
            <person name="Muto C."/>
            <person name="Satou K."/>
            <person name="Teruya K."/>
            <person name="Shiroma A."/>
            <person name="Shimoji M."/>
            <person name="Hirano T."/>
            <person name="Itoh T."/>
            <person name="Kaga A."/>
            <person name="Tomooka N."/>
        </authorList>
    </citation>
    <scope>NUCLEOTIDE SEQUENCE [LARGE SCALE GENOMIC DNA]</scope>
    <source>
        <strain evidence="3">cv. Shumari</strain>
    </source>
</reference>
<organism evidence="2 3">
    <name type="scientific">Vigna angularis var. angularis</name>
    <dbReference type="NCBI Taxonomy" id="157739"/>
    <lineage>
        <taxon>Eukaryota</taxon>
        <taxon>Viridiplantae</taxon>
        <taxon>Streptophyta</taxon>
        <taxon>Embryophyta</taxon>
        <taxon>Tracheophyta</taxon>
        <taxon>Spermatophyta</taxon>
        <taxon>Magnoliopsida</taxon>
        <taxon>eudicotyledons</taxon>
        <taxon>Gunneridae</taxon>
        <taxon>Pentapetalae</taxon>
        <taxon>rosids</taxon>
        <taxon>fabids</taxon>
        <taxon>Fabales</taxon>
        <taxon>Fabaceae</taxon>
        <taxon>Papilionoideae</taxon>
        <taxon>50 kb inversion clade</taxon>
        <taxon>NPAAA clade</taxon>
        <taxon>indigoferoid/millettioid clade</taxon>
        <taxon>Phaseoleae</taxon>
        <taxon>Vigna</taxon>
    </lineage>
</organism>
<dbReference type="Proteomes" id="UP000291084">
    <property type="component" value="Chromosome 4"/>
</dbReference>
<evidence type="ECO:0000259" key="1">
    <source>
        <dbReference type="Pfam" id="PF17921"/>
    </source>
</evidence>
<dbReference type="OrthoDB" id="1938712at2759"/>
<dbReference type="Pfam" id="PF17921">
    <property type="entry name" value="Integrase_H2C2"/>
    <property type="match status" value="1"/>
</dbReference>
<evidence type="ECO:0000313" key="2">
    <source>
        <dbReference type="EMBL" id="BAT83244.1"/>
    </source>
</evidence>
<evidence type="ECO:0000313" key="3">
    <source>
        <dbReference type="Proteomes" id="UP000291084"/>
    </source>
</evidence>
<keyword evidence="3" id="KW-1185">Reference proteome</keyword>
<dbReference type="Gene3D" id="1.10.340.70">
    <property type="match status" value="1"/>
</dbReference>
<dbReference type="AlphaFoldDB" id="A0A0S3RRL7"/>